<reference evidence="1 2" key="1">
    <citation type="submission" date="2017-04" db="EMBL/GenBank/DDBJ databases">
        <title>Genome Sequence of the Model Brown-Rot Fungus Postia placenta SB12.</title>
        <authorList>
            <consortium name="DOE Joint Genome Institute"/>
            <person name="Gaskell J."/>
            <person name="Kersten P."/>
            <person name="Larrondo L.F."/>
            <person name="Canessa P."/>
            <person name="Martinez D."/>
            <person name="Hibbett D."/>
            <person name="Schmoll M."/>
            <person name="Kubicek C.P."/>
            <person name="Martinez A.T."/>
            <person name="Yadav J."/>
            <person name="Master E."/>
            <person name="Magnuson J.K."/>
            <person name="James T."/>
            <person name="Yaver D."/>
            <person name="Berka R."/>
            <person name="Labutti K."/>
            <person name="Lipzen A."/>
            <person name="Aerts A."/>
            <person name="Barry K."/>
            <person name="Henrissat B."/>
            <person name="Blanchette R."/>
            <person name="Grigoriev I."/>
            <person name="Cullen D."/>
        </authorList>
    </citation>
    <scope>NUCLEOTIDE SEQUENCE [LARGE SCALE GENOMIC DNA]</scope>
    <source>
        <strain evidence="1 2">MAD-698-R-SB12</strain>
    </source>
</reference>
<dbReference type="GeneID" id="36329921"/>
<proteinExistence type="predicted"/>
<gene>
    <name evidence="1" type="ORF">POSPLADRAFT_1138954</name>
</gene>
<organism evidence="1 2">
    <name type="scientific">Postia placenta MAD-698-R-SB12</name>
    <dbReference type="NCBI Taxonomy" id="670580"/>
    <lineage>
        <taxon>Eukaryota</taxon>
        <taxon>Fungi</taxon>
        <taxon>Dikarya</taxon>
        <taxon>Basidiomycota</taxon>
        <taxon>Agaricomycotina</taxon>
        <taxon>Agaricomycetes</taxon>
        <taxon>Polyporales</taxon>
        <taxon>Adustoporiaceae</taxon>
        <taxon>Rhodonia</taxon>
    </lineage>
</organism>
<dbReference type="EMBL" id="KZ110595">
    <property type="protein sequence ID" value="OSX63759.1"/>
    <property type="molecule type" value="Genomic_DNA"/>
</dbReference>
<evidence type="ECO:0000313" key="1">
    <source>
        <dbReference type="EMBL" id="OSX63759.1"/>
    </source>
</evidence>
<sequence length="239" mass="25553">MSASSFLTVRVSAFQHTPSSKASEGSPSAKGGREYLAIHTNRILTSLVCARQAYDVQRSSSTSRFQLLGSRFNRCSRQAVLRFGGALGERFGYGSSTVLLVSNSAVQRFSGSTFDGRVRSGPRQGSAIIQGRLRWLRPHPGKRVGSDGSGNILRRSGNQQSVNSDGMCTGFGDTASGGLQAAPRALLAMPVVLYYNRGLRSPATHAPELASLFLTVQVSTFQHPPVSAPHHCKKGVWGS</sequence>
<keyword evidence="2" id="KW-1185">Reference proteome</keyword>
<dbReference type="RefSeq" id="XP_024340553.1">
    <property type="nucleotide sequence ID" value="XM_024484972.1"/>
</dbReference>
<name>A0A1X6N534_9APHY</name>
<dbReference type="AlphaFoldDB" id="A0A1X6N534"/>
<accession>A0A1X6N534</accession>
<dbReference type="Proteomes" id="UP000194127">
    <property type="component" value="Unassembled WGS sequence"/>
</dbReference>
<protein>
    <submittedName>
        <fullName evidence="1">Uncharacterized protein</fullName>
    </submittedName>
</protein>
<evidence type="ECO:0000313" key="2">
    <source>
        <dbReference type="Proteomes" id="UP000194127"/>
    </source>
</evidence>